<proteinExistence type="inferred from homology"/>
<keyword evidence="5 10" id="KW-0547">Nucleotide-binding</keyword>
<keyword evidence="13" id="KW-1185">Reference proteome</keyword>
<accession>A0A1I4U9L1</accession>
<evidence type="ECO:0000256" key="6">
    <source>
        <dbReference type="ARBA" id="ARBA00022842"/>
    </source>
</evidence>
<dbReference type="GO" id="GO:0005525">
    <property type="term" value="F:GTP binding"/>
    <property type="evidence" value="ECO:0007669"/>
    <property type="project" value="UniProtKB-UniRule"/>
</dbReference>
<keyword evidence="7 10" id="KW-0342">GTP-binding</keyword>
<name>A0A1I4U9L1_9BACT</name>
<evidence type="ECO:0000256" key="1">
    <source>
        <dbReference type="ARBA" id="ARBA00001946"/>
    </source>
</evidence>
<gene>
    <name evidence="10" type="primary">engB</name>
    <name evidence="12" type="ORF">SAMN05660836_01721</name>
</gene>
<dbReference type="PANTHER" id="PTHR11649">
    <property type="entry name" value="MSS1/TRME-RELATED GTP-BINDING PROTEIN"/>
    <property type="match status" value="1"/>
</dbReference>
<keyword evidence="9 10" id="KW-0131">Cell cycle</keyword>
<dbReference type="CDD" id="cd01876">
    <property type="entry name" value="YihA_EngB"/>
    <property type="match status" value="1"/>
</dbReference>
<feature type="domain" description="EngB-type G" evidence="11">
    <location>
        <begin position="27"/>
        <end position="199"/>
    </location>
</feature>
<evidence type="ECO:0000256" key="7">
    <source>
        <dbReference type="ARBA" id="ARBA00023134"/>
    </source>
</evidence>
<evidence type="ECO:0000256" key="10">
    <source>
        <dbReference type="HAMAP-Rule" id="MF_00321"/>
    </source>
</evidence>
<evidence type="ECO:0000256" key="5">
    <source>
        <dbReference type="ARBA" id="ARBA00022741"/>
    </source>
</evidence>
<keyword evidence="6" id="KW-0460">Magnesium</keyword>
<dbReference type="GO" id="GO:0046872">
    <property type="term" value="F:metal ion binding"/>
    <property type="evidence" value="ECO:0007669"/>
    <property type="project" value="UniProtKB-KW"/>
</dbReference>
<keyword evidence="3 10" id="KW-0132">Cell division</keyword>
<dbReference type="InterPro" id="IPR006073">
    <property type="entry name" value="GTP-bd"/>
</dbReference>
<dbReference type="InterPro" id="IPR030393">
    <property type="entry name" value="G_ENGB_dom"/>
</dbReference>
<comment type="cofactor">
    <cofactor evidence="1">
        <name>Mg(2+)</name>
        <dbReference type="ChEBI" id="CHEBI:18420"/>
    </cofactor>
</comment>
<dbReference type="SUPFAM" id="SSF52540">
    <property type="entry name" value="P-loop containing nucleoside triphosphate hydrolases"/>
    <property type="match status" value="1"/>
</dbReference>
<evidence type="ECO:0000256" key="4">
    <source>
        <dbReference type="ARBA" id="ARBA00022723"/>
    </source>
</evidence>
<dbReference type="AlphaFoldDB" id="A0A1I4U9L1"/>
<dbReference type="PROSITE" id="PS51706">
    <property type="entry name" value="G_ENGB"/>
    <property type="match status" value="1"/>
</dbReference>
<dbReference type="STRING" id="39841.SAMN05660836_01721"/>
<dbReference type="GO" id="GO:0005829">
    <property type="term" value="C:cytosol"/>
    <property type="evidence" value="ECO:0007669"/>
    <property type="project" value="TreeGrafter"/>
</dbReference>
<protein>
    <recommendedName>
        <fullName evidence="10">Probable GTP-binding protein EngB</fullName>
    </recommendedName>
</protein>
<dbReference type="OrthoDB" id="9804921at2"/>
<dbReference type="Pfam" id="PF01926">
    <property type="entry name" value="MMR_HSR1"/>
    <property type="match status" value="1"/>
</dbReference>
<evidence type="ECO:0000259" key="11">
    <source>
        <dbReference type="PROSITE" id="PS51706"/>
    </source>
</evidence>
<evidence type="ECO:0000313" key="12">
    <source>
        <dbReference type="EMBL" id="SFM85541.1"/>
    </source>
</evidence>
<evidence type="ECO:0000256" key="2">
    <source>
        <dbReference type="ARBA" id="ARBA00009638"/>
    </source>
</evidence>
<dbReference type="InterPro" id="IPR027417">
    <property type="entry name" value="P-loop_NTPase"/>
</dbReference>
<evidence type="ECO:0000313" key="13">
    <source>
        <dbReference type="Proteomes" id="UP000199611"/>
    </source>
</evidence>
<dbReference type="Proteomes" id="UP000199611">
    <property type="component" value="Unassembled WGS sequence"/>
</dbReference>
<dbReference type="PANTHER" id="PTHR11649:SF13">
    <property type="entry name" value="ENGB-TYPE G DOMAIN-CONTAINING PROTEIN"/>
    <property type="match status" value="1"/>
</dbReference>
<dbReference type="NCBIfam" id="TIGR03598">
    <property type="entry name" value="GTPase_YsxC"/>
    <property type="match status" value="1"/>
</dbReference>
<dbReference type="InterPro" id="IPR019987">
    <property type="entry name" value="GTP-bd_ribosome_bio_YsxC"/>
</dbReference>
<evidence type="ECO:0000256" key="9">
    <source>
        <dbReference type="ARBA" id="ARBA00023306"/>
    </source>
</evidence>
<reference evidence="12 13" key="1">
    <citation type="submission" date="2016-10" db="EMBL/GenBank/DDBJ databases">
        <authorList>
            <person name="de Groot N.N."/>
        </authorList>
    </citation>
    <scope>NUCLEOTIDE SEQUENCE [LARGE SCALE GENOMIC DNA]</scope>
    <source>
        <strain evidence="12 13">DSM 9990</strain>
    </source>
</reference>
<dbReference type="EMBL" id="FOUU01000005">
    <property type="protein sequence ID" value="SFM85541.1"/>
    <property type="molecule type" value="Genomic_DNA"/>
</dbReference>
<comment type="function">
    <text evidence="10">Necessary for normal cell division and for the maintenance of normal septation.</text>
</comment>
<comment type="similarity">
    <text evidence="2 10">Belongs to the TRAFAC class TrmE-Era-EngA-EngB-Septin-like GTPase superfamily. EngB GTPase family.</text>
</comment>
<evidence type="ECO:0000256" key="8">
    <source>
        <dbReference type="ARBA" id="ARBA00023210"/>
    </source>
</evidence>
<sequence>MSEKGLKITHAEFYKSVYSLDQLPEEKLPEIAFAGRSNVGKSSLINCLVQRKKLVHTSSTPGKTRSINFYLINRSFYFVDLPGYGYAKVSKSIQARWRPLVEGYLKDRATLRAVVLIIDSRHPPTASDIQLKDWLQFHRINTIPVLTKIDKVRKSDRQRHREEASRLLGIPVDEIFLFSSTEKIGREELLKQIVSLTEHQ</sequence>
<dbReference type="HAMAP" id="MF_00321">
    <property type="entry name" value="GTPase_EngB"/>
    <property type="match status" value="1"/>
</dbReference>
<organism evidence="12 13">
    <name type="scientific">Thermodesulforhabdus norvegica</name>
    <dbReference type="NCBI Taxonomy" id="39841"/>
    <lineage>
        <taxon>Bacteria</taxon>
        <taxon>Pseudomonadati</taxon>
        <taxon>Thermodesulfobacteriota</taxon>
        <taxon>Syntrophobacteria</taxon>
        <taxon>Syntrophobacterales</taxon>
        <taxon>Thermodesulforhabdaceae</taxon>
        <taxon>Thermodesulforhabdus</taxon>
    </lineage>
</organism>
<keyword evidence="4" id="KW-0479">Metal-binding</keyword>
<dbReference type="FunFam" id="3.40.50.300:FF:000098">
    <property type="entry name" value="Probable GTP-binding protein EngB"/>
    <property type="match status" value="1"/>
</dbReference>
<evidence type="ECO:0000256" key="3">
    <source>
        <dbReference type="ARBA" id="ARBA00022618"/>
    </source>
</evidence>
<dbReference type="RefSeq" id="WP_093395027.1">
    <property type="nucleotide sequence ID" value="NZ_FOUU01000005.1"/>
</dbReference>
<dbReference type="GO" id="GO:0000917">
    <property type="term" value="P:division septum assembly"/>
    <property type="evidence" value="ECO:0007669"/>
    <property type="project" value="UniProtKB-KW"/>
</dbReference>
<dbReference type="Gene3D" id="3.40.50.300">
    <property type="entry name" value="P-loop containing nucleotide triphosphate hydrolases"/>
    <property type="match status" value="1"/>
</dbReference>
<keyword evidence="8 10" id="KW-0717">Septation</keyword>